<dbReference type="KEGG" id="skr:BRX40_13310"/>
<dbReference type="Gene3D" id="3.20.20.370">
    <property type="entry name" value="Glycoside hydrolase/deacetylase"/>
    <property type="match status" value="1"/>
</dbReference>
<dbReference type="RefSeq" id="WP_075151926.1">
    <property type="nucleotide sequence ID" value="NZ_CP018820.1"/>
</dbReference>
<sequence>MGTGQGGAEGRGYRVPAPAQDDAIVWPESFGTRFTVFVDTEEEFDWSQPLRRENRATQAMRALPEMHALFAAHGVPATYMVDHPIVTCPLSVEILRGLLDDGRSAIGTQLHPWVNPPFDEAVVPLNSFVGNLPRELEAAKLSVLTGAIASAFGRRPVMFRAGRYGIGSNSLSLLAAEGYRVDTSMRSGYDYSAEGGPDFTAIGNHGFWTGEGELAELPLTTIYTGAARSGGAGLYGALGHVPRGRGVAARLGLLARVALTPEEMPVGLALEAIRIAAGEGARMLLFSYHSPSAAPGYTPYVRDVADLRAFHAWWDAAFGLLAKLGIASASHDEILDALNRAALAGRSVRP</sequence>
<accession>A0A1L6JBJ7</accession>
<reference evidence="3" key="2">
    <citation type="submission" date="2016-12" db="EMBL/GenBank/DDBJ databases">
        <title>Whole genome sequencing of Sphingomonas sp. ABOJV.</title>
        <authorList>
            <person name="Conlan S."/>
            <person name="Thomas P.J."/>
            <person name="Mullikin J."/>
            <person name="Palmore T.N."/>
            <person name="Frank K.M."/>
            <person name="Segre J.A."/>
        </authorList>
    </citation>
    <scope>NUCLEOTIDE SEQUENCE [LARGE SCALE GENOMIC DNA]</scope>
    <source>
        <strain evidence="3">ABOJV</strain>
    </source>
</reference>
<dbReference type="Proteomes" id="UP000286681">
    <property type="component" value="Unassembled WGS sequence"/>
</dbReference>
<dbReference type="STRING" id="93064.BRX40_13310"/>
<protein>
    <submittedName>
        <fullName evidence="1">WalW protein</fullName>
    </submittedName>
</protein>
<evidence type="ECO:0000313" key="4">
    <source>
        <dbReference type="Proteomes" id="UP000286681"/>
    </source>
</evidence>
<gene>
    <name evidence="1" type="ORF">BRX40_13310</name>
    <name evidence="2" type="ORF">CA257_08090</name>
</gene>
<organism evidence="1 3">
    <name type="scientific">Sphingomonas koreensis</name>
    <dbReference type="NCBI Taxonomy" id="93064"/>
    <lineage>
        <taxon>Bacteria</taxon>
        <taxon>Pseudomonadati</taxon>
        <taxon>Pseudomonadota</taxon>
        <taxon>Alphaproteobacteria</taxon>
        <taxon>Sphingomonadales</taxon>
        <taxon>Sphingomonadaceae</taxon>
        <taxon>Sphingomonas</taxon>
    </lineage>
</organism>
<keyword evidence="3" id="KW-1185">Reference proteome</keyword>
<dbReference type="EMBL" id="CP018820">
    <property type="protein sequence ID" value="APR53273.1"/>
    <property type="molecule type" value="Genomic_DNA"/>
</dbReference>
<reference evidence="2 4" key="3">
    <citation type="submission" date="2018-07" db="EMBL/GenBank/DDBJ databases">
        <title>Genomic and Epidemiologic Investigation of an Indolent Hospital Outbreak.</title>
        <authorList>
            <person name="Johnson R.C."/>
            <person name="Deming C."/>
            <person name="Conlan S."/>
            <person name="Zellmer C.J."/>
            <person name="Michelin A.V."/>
            <person name="Lee-Lin S."/>
            <person name="Thomas P.J."/>
            <person name="Park M."/>
            <person name="Weingarten R.A."/>
            <person name="Less J."/>
            <person name="Dekker J.P."/>
            <person name="Frank K.M."/>
            <person name="Musser K.A."/>
            <person name="Mcquiston J.R."/>
            <person name="Henderson D.K."/>
            <person name="Lau A.F."/>
            <person name="Palmore T.N."/>
            <person name="Segre J.A."/>
        </authorList>
    </citation>
    <scope>NUCLEOTIDE SEQUENCE [LARGE SCALE GENOMIC DNA]</scope>
    <source>
        <strain evidence="2 4">SK-NIH.Env10_0317</strain>
    </source>
</reference>
<evidence type="ECO:0000313" key="2">
    <source>
        <dbReference type="EMBL" id="RSV04848.1"/>
    </source>
</evidence>
<dbReference type="CDD" id="cd10935">
    <property type="entry name" value="CE4_WalW"/>
    <property type="match status" value="1"/>
</dbReference>
<dbReference type="InterPro" id="IPR011330">
    <property type="entry name" value="Glyco_hydro/deAcase_b/a-brl"/>
</dbReference>
<evidence type="ECO:0000313" key="1">
    <source>
        <dbReference type="EMBL" id="APR53273.1"/>
    </source>
</evidence>
<dbReference type="Proteomes" id="UP000185161">
    <property type="component" value="Chromosome"/>
</dbReference>
<reference evidence="1" key="1">
    <citation type="submission" date="2016-12" db="EMBL/GenBank/DDBJ databases">
        <title>Whole genome sequencing of Sphingomonas koreensis.</title>
        <authorList>
            <person name="Conlan S."/>
            <person name="Thomas P.J."/>
            <person name="Mullikin J."/>
            <person name="Palmore T.N."/>
            <person name="Frank K.M."/>
            <person name="Segre J.A."/>
        </authorList>
    </citation>
    <scope>NUCLEOTIDE SEQUENCE</scope>
    <source>
        <strain evidence="1">ABOJV</strain>
    </source>
</reference>
<name>A0A1L6JBJ7_9SPHN</name>
<dbReference type="AlphaFoldDB" id="A0A1L6JBJ7"/>
<dbReference type="GO" id="GO:0005975">
    <property type="term" value="P:carbohydrate metabolic process"/>
    <property type="evidence" value="ECO:0007669"/>
    <property type="project" value="InterPro"/>
</dbReference>
<dbReference type="GeneID" id="44133542"/>
<dbReference type="SUPFAM" id="SSF88713">
    <property type="entry name" value="Glycoside hydrolase/deacetylase"/>
    <property type="match status" value="1"/>
</dbReference>
<evidence type="ECO:0000313" key="3">
    <source>
        <dbReference type="Proteomes" id="UP000185161"/>
    </source>
</evidence>
<proteinExistence type="predicted"/>
<dbReference type="EMBL" id="QQWO01000005">
    <property type="protein sequence ID" value="RSV04848.1"/>
    <property type="molecule type" value="Genomic_DNA"/>
</dbReference>
<dbReference type="OrthoDB" id="9771584at2"/>